<feature type="region of interest" description="Disordered" evidence="5">
    <location>
        <begin position="281"/>
        <end position="300"/>
    </location>
</feature>
<name>A0AAQ3JY41_9LILI</name>
<dbReference type="EMBL" id="CP136891">
    <property type="protein sequence ID" value="WOK97513.1"/>
    <property type="molecule type" value="Genomic_DNA"/>
</dbReference>
<dbReference type="Gene3D" id="3.20.20.80">
    <property type="entry name" value="Glycosidases"/>
    <property type="match status" value="1"/>
</dbReference>
<evidence type="ECO:0000256" key="3">
    <source>
        <dbReference type="ARBA" id="ARBA00023295"/>
    </source>
</evidence>
<accession>A0AAQ3JY41</accession>
<dbReference type="InterPro" id="IPR025322">
    <property type="entry name" value="PADRE_dom"/>
</dbReference>
<reference evidence="6 7" key="1">
    <citation type="submission" date="2023-10" db="EMBL/GenBank/DDBJ databases">
        <title>Chromosome-scale genome assembly provides insights into flower coloration mechanisms of Canna indica.</title>
        <authorList>
            <person name="Li C."/>
        </authorList>
    </citation>
    <scope>NUCLEOTIDE SEQUENCE [LARGE SCALE GENOMIC DNA]</scope>
    <source>
        <tissue evidence="6">Flower</tissue>
    </source>
</reference>
<dbReference type="SUPFAM" id="SSF51445">
    <property type="entry name" value="(Trans)glycosidases"/>
    <property type="match status" value="1"/>
</dbReference>
<keyword evidence="3" id="KW-0326">Glycosidase</keyword>
<dbReference type="InterPro" id="IPR017853">
    <property type="entry name" value="GH"/>
</dbReference>
<proteinExistence type="inferred from homology"/>
<comment type="similarity">
    <text evidence="1 4">Belongs to the glycosyl hydrolase 17 family.</text>
</comment>
<dbReference type="InterPro" id="IPR000490">
    <property type="entry name" value="Glyco_hydro_17"/>
</dbReference>
<evidence type="ECO:0000256" key="4">
    <source>
        <dbReference type="RuleBase" id="RU004335"/>
    </source>
</evidence>
<dbReference type="PANTHER" id="PTHR33148">
    <property type="entry name" value="PLASTID MOVEMENT IMPAIRED PROTEIN-RELATED"/>
    <property type="match status" value="1"/>
</dbReference>
<dbReference type="GO" id="GO:0005975">
    <property type="term" value="P:carbohydrate metabolic process"/>
    <property type="evidence" value="ECO:0007669"/>
    <property type="project" value="InterPro"/>
</dbReference>
<sequence>MSITKTMPALGVQNNVAAFWPDDSFRYIVVGNEVISESLAQFILPAMRNVATALAAAGLKGQIKFRIRLRLSGATTLLDGGDLINFKEAEIVAVDRDTGLPNSCTKFRSIVGVSKKKTAKVMKLDGTVTRLDLPAAASAVLRCHPGYSLLDAEEVKRAGAGAHPLTPGQLLEPGKLYFLVELPRSSRLPRREMRRARSAEMHGSAMDRLESLRLTRRRSTSDASVGATHDGGGDTTVEEEGAMQIRIRLPKARVKKLVEESEDEAEVTERLVALCFADRVEPEPTVMTSPSPARKEVRTA</sequence>
<protein>
    <submittedName>
        <fullName evidence="6">Uncharacterized protein</fullName>
    </submittedName>
</protein>
<dbReference type="PANTHER" id="PTHR33148:SF3">
    <property type="entry name" value="DUF4228 DOMAIN PROTEIN"/>
    <property type="match status" value="1"/>
</dbReference>
<evidence type="ECO:0000256" key="5">
    <source>
        <dbReference type="SAM" id="MobiDB-lite"/>
    </source>
</evidence>
<dbReference type="GO" id="GO:0004553">
    <property type="term" value="F:hydrolase activity, hydrolyzing O-glycosyl compounds"/>
    <property type="evidence" value="ECO:0007669"/>
    <property type="project" value="InterPro"/>
</dbReference>
<organism evidence="6 7">
    <name type="scientific">Canna indica</name>
    <name type="common">Indian-shot</name>
    <dbReference type="NCBI Taxonomy" id="4628"/>
    <lineage>
        <taxon>Eukaryota</taxon>
        <taxon>Viridiplantae</taxon>
        <taxon>Streptophyta</taxon>
        <taxon>Embryophyta</taxon>
        <taxon>Tracheophyta</taxon>
        <taxon>Spermatophyta</taxon>
        <taxon>Magnoliopsida</taxon>
        <taxon>Liliopsida</taxon>
        <taxon>Zingiberales</taxon>
        <taxon>Cannaceae</taxon>
        <taxon>Canna</taxon>
    </lineage>
</organism>
<keyword evidence="2" id="KW-0378">Hydrolase</keyword>
<evidence type="ECO:0000313" key="7">
    <source>
        <dbReference type="Proteomes" id="UP001327560"/>
    </source>
</evidence>
<evidence type="ECO:0000256" key="2">
    <source>
        <dbReference type="ARBA" id="ARBA00022801"/>
    </source>
</evidence>
<evidence type="ECO:0000256" key="1">
    <source>
        <dbReference type="ARBA" id="ARBA00008773"/>
    </source>
</evidence>
<dbReference type="Pfam" id="PF14009">
    <property type="entry name" value="PADRE"/>
    <property type="match status" value="1"/>
</dbReference>
<evidence type="ECO:0000313" key="6">
    <source>
        <dbReference type="EMBL" id="WOK97513.1"/>
    </source>
</evidence>
<dbReference type="AlphaFoldDB" id="A0AAQ3JY41"/>
<gene>
    <name evidence="6" type="ORF">Cni_G06221</name>
</gene>
<dbReference type="Proteomes" id="UP001327560">
    <property type="component" value="Chromosome 2"/>
</dbReference>
<dbReference type="Pfam" id="PF00332">
    <property type="entry name" value="Glyco_hydro_17"/>
    <property type="match status" value="1"/>
</dbReference>
<feature type="region of interest" description="Disordered" evidence="5">
    <location>
        <begin position="213"/>
        <end position="239"/>
    </location>
</feature>
<keyword evidence="7" id="KW-1185">Reference proteome</keyword>